<dbReference type="Proteomes" id="UP001231649">
    <property type="component" value="Chromosome 9"/>
</dbReference>
<proteinExistence type="predicted"/>
<protein>
    <submittedName>
        <fullName evidence="1">Uncharacterized protein</fullName>
    </submittedName>
</protein>
<accession>A0ACC2QY50</accession>
<sequence length="855" mass="98654">MHVVSAVYMPPWASTDEYISHFDALQEFLNEPNVEGVFIVGDYNLPDIAWTAFQAAGGPPQATEMTCTSNSPIYPQLLQLMSSLNAYQFNNIPNGNGKILDLFISNIDSTIYSPLDTLLPVDPHHPPFVAVAPTSLSMEVLKRKTLIKYDFRKANYDIINEQIDEVEWSKLLSHLPSEKAVDMFYKKLDGIISSNVPRVKSRSLDFPVWFSAHLIKLFRKKQRLWIKWKKFQNIKDYNEFAEYRTTFKEACQSCYLAYIKSVEDNLTTNIKHFWKYIANRKNKSGIPSTMNYQNVKSSDPDVICNMFSDFFLSVFEPKSPSLSAWTPPTHCSPNACLIDNLHIDESKILKELKSLDPSKGAGPDGYPASFFKFTAVSICKPLYIIYNKCLSEGVFPAIWKQANITPVHKNGSKHDIEQYRPISILSALSKLFERLVHNEIYPILHSAILPEQHGFVQQRSTISNLLIFSDFLFKNIDKRMQVDAVYTDFKKAFDKVDHEILLKKIAFNGIRGNLLRWFSSYIENRMQRVVINGYQSGSVPITSGVPQGSILGPLLFIIYINDINKCFKNTQFLLYADDLKLYRTVQNVDDCLMFQEDLDRLADYCVDNKLQLSLPKCNVINFTKNQSVIHFNYRLHNTTLTKLTIVKDLGILFDNRLTLNQHVEKIVNNSFKMYGFVMRSSAEFKRVSTFLHLYKTLIRSQLEYAVPIWNPFYKKYVDEIEKVQRKFLRTMQYRCYRTRLPYSQLLSKYKLITLESRRKLLEASVLYGIVHGNFDSIDLTSGLCYAVPRTVNKRSVRAGTLFAVNSCRTNSGLRCPLRRMVDTYNKAFIDIDIFVCSKSKFKHNVNQILSDNCII</sequence>
<organism evidence="1 2">
    <name type="scientific">Mythimna loreyi</name>
    <dbReference type="NCBI Taxonomy" id="667449"/>
    <lineage>
        <taxon>Eukaryota</taxon>
        <taxon>Metazoa</taxon>
        <taxon>Ecdysozoa</taxon>
        <taxon>Arthropoda</taxon>
        <taxon>Hexapoda</taxon>
        <taxon>Insecta</taxon>
        <taxon>Pterygota</taxon>
        <taxon>Neoptera</taxon>
        <taxon>Endopterygota</taxon>
        <taxon>Lepidoptera</taxon>
        <taxon>Glossata</taxon>
        <taxon>Ditrysia</taxon>
        <taxon>Noctuoidea</taxon>
        <taxon>Noctuidae</taxon>
        <taxon>Noctuinae</taxon>
        <taxon>Hadenini</taxon>
        <taxon>Mythimna</taxon>
    </lineage>
</organism>
<evidence type="ECO:0000313" key="2">
    <source>
        <dbReference type="Proteomes" id="UP001231649"/>
    </source>
</evidence>
<gene>
    <name evidence="1" type="ORF">PYW08_016825</name>
</gene>
<keyword evidence="2" id="KW-1185">Reference proteome</keyword>
<evidence type="ECO:0000313" key="1">
    <source>
        <dbReference type="EMBL" id="KAJ8728440.1"/>
    </source>
</evidence>
<name>A0ACC2QY50_9NEOP</name>
<comment type="caution">
    <text evidence="1">The sequence shown here is derived from an EMBL/GenBank/DDBJ whole genome shotgun (WGS) entry which is preliminary data.</text>
</comment>
<reference evidence="1" key="1">
    <citation type="submission" date="2023-03" db="EMBL/GenBank/DDBJ databases">
        <title>Chromosome-level genomes of two armyworms, Mythimna separata and Mythimna loreyi, provide insights into the biosynthesis and reception of sex pheromones.</title>
        <authorList>
            <person name="Zhao H."/>
        </authorList>
    </citation>
    <scope>NUCLEOTIDE SEQUENCE</scope>
    <source>
        <strain evidence="1">BeijingLab</strain>
    </source>
</reference>
<dbReference type="EMBL" id="CM056785">
    <property type="protein sequence ID" value="KAJ8728440.1"/>
    <property type="molecule type" value="Genomic_DNA"/>
</dbReference>